<dbReference type="InterPro" id="IPR003439">
    <property type="entry name" value="ABC_transporter-like_ATP-bd"/>
</dbReference>
<proteinExistence type="predicted"/>
<dbReference type="InterPro" id="IPR014216">
    <property type="entry name" value="ABC_transptr_CydD"/>
</dbReference>
<feature type="domain" description="ABC transporter" evidence="9">
    <location>
        <begin position="372"/>
        <end position="589"/>
    </location>
</feature>
<dbReference type="Gene3D" id="1.20.1560.10">
    <property type="entry name" value="ABC transporter type 1, transmembrane domain"/>
    <property type="match status" value="1"/>
</dbReference>
<dbReference type="PROSITE" id="PS50893">
    <property type="entry name" value="ABC_TRANSPORTER_2"/>
    <property type="match status" value="1"/>
</dbReference>
<evidence type="ECO:0000259" key="10">
    <source>
        <dbReference type="PROSITE" id="PS50929"/>
    </source>
</evidence>
<evidence type="ECO:0000256" key="1">
    <source>
        <dbReference type="ARBA" id="ARBA00004651"/>
    </source>
</evidence>
<keyword evidence="5 8" id="KW-1133">Transmembrane helix</keyword>
<keyword evidence="4" id="KW-0067">ATP-binding</keyword>
<evidence type="ECO:0000256" key="7">
    <source>
        <dbReference type="SAM" id="MobiDB-lite"/>
    </source>
</evidence>
<organism evidence="11 12">
    <name type="scientific">Ancylobacter moscoviensis</name>
    <dbReference type="NCBI Taxonomy" id="2597768"/>
    <lineage>
        <taxon>Bacteria</taxon>
        <taxon>Pseudomonadati</taxon>
        <taxon>Pseudomonadota</taxon>
        <taxon>Alphaproteobacteria</taxon>
        <taxon>Hyphomicrobiales</taxon>
        <taxon>Xanthobacteraceae</taxon>
        <taxon>Ancylobacter</taxon>
    </lineage>
</organism>
<evidence type="ECO:0000256" key="3">
    <source>
        <dbReference type="ARBA" id="ARBA00022741"/>
    </source>
</evidence>
<dbReference type="Pfam" id="PF00664">
    <property type="entry name" value="ABC_membrane"/>
    <property type="match status" value="1"/>
</dbReference>
<dbReference type="InterPro" id="IPR027417">
    <property type="entry name" value="P-loop_NTPase"/>
</dbReference>
<dbReference type="InterPro" id="IPR003593">
    <property type="entry name" value="AAA+_ATPase"/>
</dbReference>
<dbReference type="PROSITE" id="PS50929">
    <property type="entry name" value="ABC_TM1F"/>
    <property type="match status" value="1"/>
</dbReference>
<evidence type="ECO:0000256" key="5">
    <source>
        <dbReference type="ARBA" id="ARBA00022989"/>
    </source>
</evidence>
<evidence type="ECO:0000313" key="12">
    <source>
        <dbReference type="Proteomes" id="UP000315321"/>
    </source>
</evidence>
<keyword evidence="6 8" id="KW-0472">Membrane</keyword>
<accession>A0ABY3DQZ2</accession>
<dbReference type="Gene3D" id="3.40.50.300">
    <property type="entry name" value="P-loop containing nucleotide triphosphate hydrolases"/>
    <property type="match status" value="1"/>
</dbReference>
<keyword evidence="12" id="KW-1185">Reference proteome</keyword>
<dbReference type="SUPFAM" id="SSF52540">
    <property type="entry name" value="P-loop containing nucleoside triphosphate hydrolases"/>
    <property type="match status" value="1"/>
</dbReference>
<sequence length="590" mass="59839">MAEPRGDMSATPATAAPATATPAIAPGAASEPAPARRAASDAVPGLRAALALQIAAALLWLPQAALLAGAVAALASGGGLAEVTLPAAGIAGLGLVRALAEAGGGRIAFRAARAELSRRRAVAAVALARRSPLDIARPPSGLAASVLAEQAEAVVPYLSRFLPARYRAVVVPLVILACVLPLSWAAALILAVCAPLIPLFMALIGWRAKEASEAQLVEIGGMNAFLLDRLRGLATIRSFGAVEATARRLRADAENLRQRTMAVLRIAFLSSAVLELFSAVGVAMVAGYIGFHLLGMIGFGAWGARLGLGEGLFILLVAPAFFEPLRDLSAAWHDRAAGQAALAALDRLGADGLPVVGTDEPVPARSGSAPEVRLEGVRFVHAHRAGSGSSAPLFDGFDLTVAPGEHVALFAPSGAGKSTLLALVAGLAPPQAGQVFVGGEALTGESAARLRAGMAYIGQQPHIFAGTLKGNIGLGRAGIDAETVRAALRVARLEEVAALRGPAPIGEGGRGLSGGEALRLALARLAATPDAGLILADEPTAHLDSDTAAEVADGLLELARGRTLILATHDPLLAARMDRVIPLGNGEVAP</sequence>
<evidence type="ECO:0000256" key="4">
    <source>
        <dbReference type="ARBA" id="ARBA00022840"/>
    </source>
</evidence>
<dbReference type="PANTHER" id="PTHR24221">
    <property type="entry name" value="ATP-BINDING CASSETTE SUB-FAMILY B"/>
    <property type="match status" value="1"/>
</dbReference>
<comment type="caution">
    <text evidence="11">The sequence shown here is derived from an EMBL/GenBank/DDBJ whole genome shotgun (WGS) entry which is preliminary data.</text>
</comment>
<dbReference type="InterPro" id="IPR036640">
    <property type="entry name" value="ABC1_TM_sf"/>
</dbReference>
<evidence type="ECO:0000256" key="6">
    <source>
        <dbReference type="ARBA" id="ARBA00023136"/>
    </source>
</evidence>
<keyword evidence="3" id="KW-0547">Nucleotide-binding</keyword>
<evidence type="ECO:0000256" key="2">
    <source>
        <dbReference type="ARBA" id="ARBA00022692"/>
    </source>
</evidence>
<dbReference type="PANTHER" id="PTHR24221:SF261">
    <property type="entry name" value="GLUTATHIONE_L-CYSTEINE TRANSPORT SYSTEM ATP-BINDING_PERMEASE PROTEIN CYDD"/>
    <property type="match status" value="1"/>
</dbReference>
<dbReference type="Pfam" id="PF00005">
    <property type="entry name" value="ABC_tran"/>
    <property type="match status" value="1"/>
</dbReference>
<dbReference type="InterPro" id="IPR011527">
    <property type="entry name" value="ABC1_TM_dom"/>
</dbReference>
<feature type="compositionally biased region" description="Low complexity" evidence="7">
    <location>
        <begin position="10"/>
        <end position="31"/>
    </location>
</feature>
<evidence type="ECO:0000259" key="9">
    <source>
        <dbReference type="PROSITE" id="PS50893"/>
    </source>
</evidence>
<dbReference type="NCBIfam" id="TIGR02857">
    <property type="entry name" value="CydD"/>
    <property type="match status" value="1"/>
</dbReference>
<comment type="subcellular location">
    <subcellularLocation>
        <location evidence="1">Cell membrane</location>
        <topology evidence="1">Multi-pass membrane protein</topology>
    </subcellularLocation>
</comment>
<name>A0ABY3DQZ2_9HYPH</name>
<dbReference type="EMBL" id="VMBP01000003">
    <property type="protein sequence ID" value="TSJ62154.1"/>
    <property type="molecule type" value="Genomic_DNA"/>
</dbReference>
<evidence type="ECO:0000256" key="8">
    <source>
        <dbReference type="SAM" id="Phobius"/>
    </source>
</evidence>
<dbReference type="SUPFAM" id="SSF90123">
    <property type="entry name" value="ABC transporter transmembrane region"/>
    <property type="match status" value="1"/>
</dbReference>
<dbReference type="CDD" id="cd18584">
    <property type="entry name" value="ABC_6TM_AarD_CydD"/>
    <property type="match status" value="1"/>
</dbReference>
<feature type="transmembrane region" description="Helical" evidence="8">
    <location>
        <begin position="266"/>
        <end position="290"/>
    </location>
</feature>
<protein>
    <submittedName>
        <fullName evidence="11">Thiol reductant ABC exporter subunit CydD</fullName>
    </submittedName>
</protein>
<dbReference type="SMART" id="SM00382">
    <property type="entry name" value="AAA"/>
    <property type="match status" value="1"/>
</dbReference>
<keyword evidence="2 8" id="KW-0812">Transmembrane</keyword>
<reference evidence="11 12" key="1">
    <citation type="submission" date="2019-07" db="EMBL/GenBank/DDBJ databases">
        <authorList>
            <person name="Grouzdev D.S."/>
        </authorList>
    </citation>
    <scope>NUCLEOTIDE SEQUENCE [LARGE SCALE GENOMIC DNA]</scope>
    <source>
        <strain evidence="11 12">3C</strain>
    </source>
</reference>
<feature type="domain" description="ABC transmembrane type-1" evidence="10">
    <location>
        <begin position="48"/>
        <end position="337"/>
    </location>
</feature>
<dbReference type="InterPro" id="IPR039421">
    <property type="entry name" value="Type_1_exporter"/>
</dbReference>
<feature type="transmembrane region" description="Helical" evidence="8">
    <location>
        <begin position="188"/>
        <end position="206"/>
    </location>
</feature>
<feature type="region of interest" description="Disordered" evidence="7">
    <location>
        <begin position="1"/>
        <end position="31"/>
    </location>
</feature>
<gene>
    <name evidence="11" type="primary">cydD</name>
    <name evidence="11" type="ORF">FO470_11350</name>
</gene>
<dbReference type="CDD" id="cd03228">
    <property type="entry name" value="ABCC_MRP_Like"/>
    <property type="match status" value="1"/>
</dbReference>
<dbReference type="Proteomes" id="UP000315321">
    <property type="component" value="Unassembled WGS sequence"/>
</dbReference>
<evidence type="ECO:0000313" key="11">
    <source>
        <dbReference type="EMBL" id="TSJ62154.1"/>
    </source>
</evidence>